<keyword evidence="3" id="KW-1185">Reference proteome</keyword>
<sequence length="289" mass="32205">MKDGYHSAYWAELYDLGHDLFPWLNEDGNIFLGAYKDMRARRPLEACLEDKYIFVDIGCGTGRVFNQLADNLVQTGGLSDRVQFIGLDYSAHMLKRATAKMPKALSHCIKYVQGSATDLFAVEEFQGPPTVDVVTFAAGSISMLMEPGQAEKFLVQAAGVLRPKKGRALISVRYVFDDSRQAEQAKMQERMFETSYSQDTPSSSFPGILYRQGKEIYRREGNLVFWDLPVQVIKVDANGLETVIDTDVASMGGRVWKDGELLLAATTAGLELVETCSSSNETMYVFKRG</sequence>
<reference evidence="2" key="1">
    <citation type="submission" date="2022-12" db="EMBL/GenBank/DDBJ databases">
        <authorList>
            <person name="Petersen C."/>
        </authorList>
    </citation>
    <scope>NUCLEOTIDE SEQUENCE</scope>
    <source>
        <strain evidence="2">IBT 17660</strain>
    </source>
</reference>
<feature type="domain" description="Methyltransferase type 12" evidence="1">
    <location>
        <begin position="55"/>
        <end position="163"/>
    </location>
</feature>
<comment type="caution">
    <text evidence="2">The sequence shown here is derived from an EMBL/GenBank/DDBJ whole genome shotgun (WGS) entry which is preliminary data.</text>
</comment>
<dbReference type="InterPro" id="IPR029063">
    <property type="entry name" value="SAM-dependent_MTases_sf"/>
</dbReference>
<evidence type="ECO:0000313" key="2">
    <source>
        <dbReference type="EMBL" id="KAJ5480638.1"/>
    </source>
</evidence>
<evidence type="ECO:0000313" key="3">
    <source>
        <dbReference type="Proteomes" id="UP001147760"/>
    </source>
</evidence>
<accession>A0A9X0BS68</accession>
<name>A0A9X0BS68_9EURO</name>
<gene>
    <name evidence="2" type="ORF">N7530_006147</name>
</gene>
<evidence type="ECO:0000259" key="1">
    <source>
        <dbReference type="Pfam" id="PF08242"/>
    </source>
</evidence>
<dbReference type="OrthoDB" id="5339271at2759"/>
<dbReference type="CDD" id="cd02440">
    <property type="entry name" value="AdoMet_MTases"/>
    <property type="match status" value="1"/>
</dbReference>
<dbReference type="AlphaFoldDB" id="A0A9X0BS68"/>
<dbReference type="Pfam" id="PF08242">
    <property type="entry name" value="Methyltransf_12"/>
    <property type="match status" value="1"/>
</dbReference>
<dbReference type="Gene3D" id="3.40.50.150">
    <property type="entry name" value="Vaccinia Virus protein VP39"/>
    <property type="match status" value="1"/>
</dbReference>
<dbReference type="Proteomes" id="UP001147760">
    <property type="component" value="Unassembled WGS sequence"/>
</dbReference>
<reference evidence="2" key="2">
    <citation type="journal article" date="2023" name="IMA Fungus">
        <title>Comparative genomic study of the Penicillium genus elucidates a diverse pangenome and 15 lateral gene transfer events.</title>
        <authorList>
            <person name="Petersen C."/>
            <person name="Sorensen T."/>
            <person name="Nielsen M.R."/>
            <person name="Sondergaard T.E."/>
            <person name="Sorensen J.L."/>
            <person name="Fitzpatrick D.A."/>
            <person name="Frisvad J.C."/>
            <person name="Nielsen K.L."/>
        </authorList>
    </citation>
    <scope>NUCLEOTIDE SEQUENCE</scope>
    <source>
        <strain evidence="2">IBT 17660</strain>
    </source>
</reference>
<dbReference type="SUPFAM" id="SSF53335">
    <property type="entry name" value="S-adenosyl-L-methionine-dependent methyltransferases"/>
    <property type="match status" value="1"/>
</dbReference>
<organism evidence="2 3">
    <name type="scientific">Penicillium desertorum</name>
    <dbReference type="NCBI Taxonomy" id="1303715"/>
    <lineage>
        <taxon>Eukaryota</taxon>
        <taxon>Fungi</taxon>
        <taxon>Dikarya</taxon>
        <taxon>Ascomycota</taxon>
        <taxon>Pezizomycotina</taxon>
        <taxon>Eurotiomycetes</taxon>
        <taxon>Eurotiomycetidae</taxon>
        <taxon>Eurotiales</taxon>
        <taxon>Aspergillaceae</taxon>
        <taxon>Penicillium</taxon>
    </lineage>
</organism>
<proteinExistence type="predicted"/>
<dbReference type="InterPro" id="IPR013217">
    <property type="entry name" value="Methyltransf_12"/>
</dbReference>
<protein>
    <recommendedName>
        <fullName evidence="1">Methyltransferase type 12 domain-containing protein</fullName>
    </recommendedName>
</protein>
<dbReference type="EMBL" id="JAPWDO010000003">
    <property type="protein sequence ID" value="KAJ5480638.1"/>
    <property type="molecule type" value="Genomic_DNA"/>
</dbReference>